<evidence type="ECO:0000313" key="2">
    <source>
        <dbReference type="Proteomes" id="UP001279734"/>
    </source>
</evidence>
<gene>
    <name evidence="1" type="ORF">Nepgr_016577</name>
</gene>
<dbReference type="Proteomes" id="UP001279734">
    <property type="component" value="Unassembled WGS sequence"/>
</dbReference>
<comment type="caution">
    <text evidence="1">The sequence shown here is derived from an EMBL/GenBank/DDBJ whole genome shotgun (WGS) entry which is preliminary data.</text>
</comment>
<organism evidence="1 2">
    <name type="scientific">Nepenthes gracilis</name>
    <name type="common">Slender pitcher plant</name>
    <dbReference type="NCBI Taxonomy" id="150966"/>
    <lineage>
        <taxon>Eukaryota</taxon>
        <taxon>Viridiplantae</taxon>
        <taxon>Streptophyta</taxon>
        <taxon>Embryophyta</taxon>
        <taxon>Tracheophyta</taxon>
        <taxon>Spermatophyta</taxon>
        <taxon>Magnoliopsida</taxon>
        <taxon>eudicotyledons</taxon>
        <taxon>Gunneridae</taxon>
        <taxon>Pentapetalae</taxon>
        <taxon>Caryophyllales</taxon>
        <taxon>Nepenthaceae</taxon>
        <taxon>Nepenthes</taxon>
    </lineage>
</organism>
<sequence>MDSWFGRIIRNEDLCMGSQFGNRDWMEIQSRFTGRMVFPPGRVEWNGFFQNGLADLDELVFGWQIWMEWSDDWQIWKDWIPCMAMNDWTEWISLIG</sequence>
<reference evidence="1" key="1">
    <citation type="submission" date="2023-05" db="EMBL/GenBank/DDBJ databases">
        <title>Nepenthes gracilis genome sequencing.</title>
        <authorList>
            <person name="Fukushima K."/>
        </authorList>
    </citation>
    <scope>NUCLEOTIDE SEQUENCE</scope>
    <source>
        <strain evidence="1">SING2019-196</strain>
    </source>
</reference>
<protein>
    <submittedName>
        <fullName evidence="1">Uncharacterized protein</fullName>
    </submittedName>
</protein>
<proteinExistence type="predicted"/>
<accession>A0AAD3SQT5</accession>
<keyword evidence="2" id="KW-1185">Reference proteome</keyword>
<evidence type="ECO:0000313" key="1">
    <source>
        <dbReference type="EMBL" id="GMH14736.1"/>
    </source>
</evidence>
<dbReference type="EMBL" id="BSYO01000014">
    <property type="protein sequence ID" value="GMH14736.1"/>
    <property type="molecule type" value="Genomic_DNA"/>
</dbReference>
<dbReference type="AlphaFoldDB" id="A0AAD3SQT5"/>
<name>A0AAD3SQT5_NEPGR</name>